<dbReference type="Gene3D" id="3.40.605.10">
    <property type="entry name" value="Aldehyde Dehydrogenase, Chain A, domain 1"/>
    <property type="match status" value="1"/>
</dbReference>
<evidence type="ECO:0000313" key="7">
    <source>
        <dbReference type="Proteomes" id="UP000193307"/>
    </source>
</evidence>
<organism evidence="6 7">
    <name type="scientific">Pacificibacter marinus</name>
    <dbReference type="NCBI Taxonomy" id="658057"/>
    <lineage>
        <taxon>Bacteria</taxon>
        <taxon>Pseudomonadati</taxon>
        <taxon>Pseudomonadota</taxon>
        <taxon>Alphaproteobacteria</taxon>
        <taxon>Rhodobacterales</taxon>
        <taxon>Roseobacteraceae</taxon>
        <taxon>Pacificibacter</taxon>
    </lineage>
</organism>
<dbReference type="GO" id="GO:0009450">
    <property type="term" value="P:gamma-aminobutyric acid catabolic process"/>
    <property type="evidence" value="ECO:0007669"/>
    <property type="project" value="TreeGrafter"/>
</dbReference>
<dbReference type="Pfam" id="PF00171">
    <property type="entry name" value="Aldedh"/>
    <property type="match status" value="1"/>
</dbReference>
<sequence length="489" mass="52225">MFDFRAISKSHIDGQMFIDGAWLPNDQREVIAVENPATEEILGTIVEGTSQDALAAVAAAHRAQPRWAARPAIERAALITKLADAVIAQSEALARLVTLEQGKPLTQARGEIGAVVTFLKYAAGNARRIEGDIITSDNANEEIHIRRHPYGVVVGLTSWNYPAALAARKMGPALIAGNTFVLLAHEITPFSGLALAQLASEVGFPAGVLNVVTGRGRVVGQTMVESPLTGLVTMTGSTRAGREIYRAGADAIKVLRLELGGKAPFIVMQDADIDAAVKAAVTARFTNSGQICTCNERMYLHRDIADEFLAKFTASTMALTIGDPLTDVDMGPKVSGLEVTKVAEIVARGVADGAEILLEGGPLTTGNYAKGHWYAPTVIEVKNNTSPLMHEEVFGPVATALRVDSLDEAFAHANDTQLGLSAYLFTNSLKDIARAPYALKCGEIYMNRTNGEAIQGFHTGWGQSGLGGEDGKYGFDGYLRKQTTYLNWG</sequence>
<name>A0A1Y5TMG6_9RHOB</name>
<dbReference type="InterPro" id="IPR016163">
    <property type="entry name" value="Ald_DH_C"/>
</dbReference>
<dbReference type="EMBL" id="FWFW01000015">
    <property type="protein sequence ID" value="SLN67011.1"/>
    <property type="molecule type" value="Genomic_DNA"/>
</dbReference>
<evidence type="ECO:0000313" key="6">
    <source>
        <dbReference type="EMBL" id="SLN67011.1"/>
    </source>
</evidence>
<dbReference type="STRING" id="658057.SAMN04488032_11628"/>
<evidence type="ECO:0000256" key="3">
    <source>
        <dbReference type="PROSITE-ProRule" id="PRU10007"/>
    </source>
</evidence>
<evidence type="ECO:0000256" key="4">
    <source>
        <dbReference type="RuleBase" id="RU003345"/>
    </source>
</evidence>
<dbReference type="InterPro" id="IPR015590">
    <property type="entry name" value="Aldehyde_DH_dom"/>
</dbReference>
<dbReference type="PANTHER" id="PTHR43353:SF5">
    <property type="entry name" value="SUCCINATE-SEMIALDEHYDE DEHYDROGENASE, MITOCHONDRIAL"/>
    <property type="match status" value="1"/>
</dbReference>
<dbReference type="SUPFAM" id="SSF53720">
    <property type="entry name" value="ALDH-like"/>
    <property type="match status" value="1"/>
</dbReference>
<dbReference type="GO" id="GO:0004777">
    <property type="term" value="F:succinate-semialdehyde dehydrogenase (NAD+) activity"/>
    <property type="evidence" value="ECO:0007669"/>
    <property type="project" value="TreeGrafter"/>
</dbReference>
<dbReference type="EC" id="1.2.1.22" evidence="6"/>
<dbReference type="InterPro" id="IPR029510">
    <property type="entry name" value="Ald_DH_CS_GLU"/>
</dbReference>
<feature type="domain" description="Aldehyde dehydrogenase" evidence="5">
    <location>
        <begin position="22"/>
        <end position="483"/>
    </location>
</feature>
<accession>A0A1Y5TMG6</accession>
<dbReference type="AlphaFoldDB" id="A0A1Y5TMG6"/>
<dbReference type="GO" id="GO:0008911">
    <property type="term" value="F:lactaldehyde dehydrogenase (NAD+) activity"/>
    <property type="evidence" value="ECO:0007669"/>
    <property type="project" value="UniProtKB-EC"/>
</dbReference>
<dbReference type="Gene3D" id="3.40.309.10">
    <property type="entry name" value="Aldehyde Dehydrogenase, Chain A, domain 2"/>
    <property type="match status" value="1"/>
</dbReference>
<dbReference type="PROSITE" id="PS00687">
    <property type="entry name" value="ALDEHYDE_DEHYDR_GLU"/>
    <property type="match status" value="1"/>
</dbReference>
<dbReference type="FunFam" id="3.40.605.10:FF:000007">
    <property type="entry name" value="NAD/NADP-dependent betaine aldehyde dehydrogenase"/>
    <property type="match status" value="1"/>
</dbReference>
<evidence type="ECO:0000259" key="5">
    <source>
        <dbReference type="Pfam" id="PF00171"/>
    </source>
</evidence>
<dbReference type="InterPro" id="IPR016161">
    <property type="entry name" value="Ald_DH/histidinol_DH"/>
</dbReference>
<gene>
    <name evidence="6" type="primary">aldA_3</name>
    <name evidence="6" type="ORF">PAM7971_03542</name>
</gene>
<dbReference type="InterPro" id="IPR016160">
    <property type="entry name" value="Ald_DH_CS_CYS"/>
</dbReference>
<feature type="active site" evidence="3">
    <location>
        <position position="258"/>
    </location>
</feature>
<evidence type="ECO:0000256" key="2">
    <source>
        <dbReference type="ARBA" id="ARBA00023002"/>
    </source>
</evidence>
<dbReference type="RefSeq" id="WP_211753583.1">
    <property type="nucleotide sequence ID" value="NZ_FNZV01000016.1"/>
</dbReference>
<keyword evidence="7" id="KW-1185">Reference proteome</keyword>
<keyword evidence="2 4" id="KW-0560">Oxidoreductase</keyword>
<dbReference type="InterPro" id="IPR016162">
    <property type="entry name" value="Ald_DH_N"/>
</dbReference>
<proteinExistence type="inferred from homology"/>
<dbReference type="Proteomes" id="UP000193307">
    <property type="component" value="Unassembled WGS sequence"/>
</dbReference>
<comment type="similarity">
    <text evidence="1 4">Belongs to the aldehyde dehydrogenase family.</text>
</comment>
<dbReference type="PANTHER" id="PTHR43353">
    <property type="entry name" value="SUCCINATE-SEMIALDEHYDE DEHYDROGENASE, MITOCHONDRIAL"/>
    <property type="match status" value="1"/>
</dbReference>
<evidence type="ECO:0000256" key="1">
    <source>
        <dbReference type="ARBA" id="ARBA00009986"/>
    </source>
</evidence>
<dbReference type="InterPro" id="IPR050740">
    <property type="entry name" value="Aldehyde_DH_Superfamily"/>
</dbReference>
<reference evidence="6 7" key="1">
    <citation type="submission" date="2017-03" db="EMBL/GenBank/DDBJ databases">
        <authorList>
            <person name="Afonso C.L."/>
            <person name="Miller P.J."/>
            <person name="Scott M.A."/>
            <person name="Spackman E."/>
            <person name="Goraichik I."/>
            <person name="Dimitrov K.M."/>
            <person name="Suarez D.L."/>
            <person name="Swayne D.E."/>
        </authorList>
    </citation>
    <scope>NUCLEOTIDE SEQUENCE [LARGE SCALE GENOMIC DNA]</scope>
    <source>
        <strain evidence="6 7">CECT 7971</strain>
    </source>
</reference>
<protein>
    <submittedName>
        <fullName evidence="6">Lactaldehyde dehydrogenase</fullName>
        <ecNumber evidence="6">1.2.1.22</ecNumber>
    </submittedName>
</protein>
<dbReference type="PROSITE" id="PS00070">
    <property type="entry name" value="ALDEHYDE_DEHYDR_CYS"/>
    <property type="match status" value="1"/>
</dbReference>